<protein>
    <submittedName>
        <fullName evidence="2">Uncharacterized protein</fullName>
    </submittedName>
</protein>
<feature type="region of interest" description="Disordered" evidence="1">
    <location>
        <begin position="1"/>
        <end position="32"/>
    </location>
</feature>
<comment type="caution">
    <text evidence="2">The sequence shown here is derived from an EMBL/GenBank/DDBJ whole genome shotgun (WGS) entry which is preliminary data.</text>
</comment>
<evidence type="ECO:0000256" key="1">
    <source>
        <dbReference type="SAM" id="MobiDB-lite"/>
    </source>
</evidence>
<dbReference type="EMBL" id="BOOA01000027">
    <property type="protein sequence ID" value="GIH25347.1"/>
    <property type="molecule type" value="Genomic_DNA"/>
</dbReference>
<name>A0A919QFL3_9ACTN</name>
<evidence type="ECO:0000313" key="3">
    <source>
        <dbReference type="Proteomes" id="UP000640052"/>
    </source>
</evidence>
<sequence length="1244" mass="130508">MSMPRRSFRKEKPDKRRRRPFRRRRDAEPSPPTLIVSIDVDALCVGRPDVDGQDPGGVAMTLGPTADFSALPYVADRVTHNRGPYISADVLAGSVPFGGAVPLAQGVHLHWALPAGLSHAIAGADGRQDFPPVPERWLVTRIVLDVAVASRPTVSTRSWVVESDRLSATPTATPGRPQPTVPMQPTPGQNFRYLGASFDLASWRETGGAAERLTGLTAMGYGQPTFAGYYPNSCTSFGFLDTLADLTGYRPASSTISYHVAGWYGDAANDPMRTGKIVPGSNRYGWTWDGTVAPAATVCSGVVNGISWDPARQYLDDAPRPLTVAVADTGPEALSALMAAAAPGSPAAGDTERLLNALQFGLLSKSAQVDSQPSFEQAMHDAGFAAGGGGSVWSVVTVDKTAQGGEVPLPAQLADDLSALNLLQLRADTLTHELRTRRQQLFADWYKNLVIRYQPDLAPPELRDQLGTVQTFLSAQAQAIAAITQTGGTLDTLTAAIATAAQAIRAALPAAQSLRGDTPARPYREPAEPVLLLSGPDVAPAARHLAAGRDLGGAGLSCRLDTEVVTAVTLQAGAVSGSAQVTVPATALAALAALPDQAPAALLQALLREAILIAPALQPAVAAACAAQGGRTNPAVLDFAATGNVLRQAAVQFVAGNPPTRVSYTGSAPSRAAVHDWATTPWLPLLLQYEVAFRPLQYIDPVRGGAYAPDFVSANFQLPTSAVDLGYVHGTPQDEQLYSGSTLLGGRTGATMVDEIQRFLSNTGNADPDLTAILGQLQTLPLLAQQLTGAGQAMLMRELVLQLPVGDPLAAPPLARFTAQIAAAVGPENSVAPLPEASFNPLRTGTLSIRRLRVVDAFGRFRDFAGPSVLLSASLTPPPALNAPAGAAFLPPRLTQPARLLFRWLAAGDDQVETNSHPATTPVFGWLVPNWLDRALAVYATDGTPLGEFALSIDERTVLWTPAPGGAYPHGASVETVFAGQNPHLYGIAVAIYAGGDATFLAPFFAQIRESLDFTLPAEFRESAESAVLAGQPLALARAGLNLEVPGGTAASQSWPSFVARVLHGAAPDDAGLSAVRFPVRLGDPQRLDDSLIGFWVQQGDDTDWLSFYAPAATASNGGVRPPAQDTVTLSPTSDAGAGTVVTLLLDPRGVVHATTGVLPVEQITIPPEHYDIASLSLALATRPVLTASNTAIMSLALPKQHGAWNWVTVADGQWKVAQTADAPSSATLDYTPQQITEGWLVMP</sequence>
<evidence type="ECO:0000313" key="2">
    <source>
        <dbReference type="EMBL" id="GIH25347.1"/>
    </source>
</evidence>
<proteinExistence type="predicted"/>
<dbReference type="Proteomes" id="UP000640052">
    <property type="component" value="Unassembled WGS sequence"/>
</dbReference>
<keyword evidence="3" id="KW-1185">Reference proteome</keyword>
<organism evidence="2 3">
    <name type="scientific">Acrocarpospora phusangensis</name>
    <dbReference type="NCBI Taxonomy" id="1070424"/>
    <lineage>
        <taxon>Bacteria</taxon>
        <taxon>Bacillati</taxon>
        <taxon>Actinomycetota</taxon>
        <taxon>Actinomycetes</taxon>
        <taxon>Streptosporangiales</taxon>
        <taxon>Streptosporangiaceae</taxon>
        <taxon>Acrocarpospora</taxon>
    </lineage>
</organism>
<feature type="compositionally biased region" description="Basic residues" evidence="1">
    <location>
        <begin position="15"/>
        <end position="24"/>
    </location>
</feature>
<accession>A0A919QFL3</accession>
<reference evidence="2" key="1">
    <citation type="submission" date="2021-01" db="EMBL/GenBank/DDBJ databases">
        <title>Whole genome shotgun sequence of Acrocarpospora phusangensis NBRC 108782.</title>
        <authorList>
            <person name="Komaki H."/>
            <person name="Tamura T."/>
        </authorList>
    </citation>
    <scope>NUCLEOTIDE SEQUENCE</scope>
    <source>
        <strain evidence="2">NBRC 108782</strain>
    </source>
</reference>
<gene>
    <name evidence="2" type="ORF">Aph01nite_36570</name>
</gene>
<dbReference type="AlphaFoldDB" id="A0A919QFL3"/>